<sequence length="61" mass="7234">MLIFFVTKFNHQAPVTRGFLFVLFSRQMILKYKPIPKWLDVPIVVVFVIGTMYVVYDTFMS</sequence>
<reference evidence="2" key="1">
    <citation type="submission" date="2018-05" db="EMBL/GenBank/DDBJ databases">
        <authorList>
            <person name="Lanie J.A."/>
            <person name="Ng W.-L."/>
            <person name="Kazmierczak K.M."/>
            <person name="Andrzejewski T.M."/>
            <person name="Davidsen T.M."/>
            <person name="Wayne K.J."/>
            <person name="Tettelin H."/>
            <person name="Glass J.I."/>
            <person name="Rusch D."/>
            <person name="Podicherti R."/>
            <person name="Tsui H.-C.T."/>
            <person name="Winkler M.E."/>
        </authorList>
    </citation>
    <scope>NUCLEOTIDE SEQUENCE</scope>
</reference>
<dbReference type="AlphaFoldDB" id="A0A382E716"/>
<evidence type="ECO:0000256" key="1">
    <source>
        <dbReference type="SAM" id="Phobius"/>
    </source>
</evidence>
<dbReference type="EMBL" id="UINC01043075">
    <property type="protein sequence ID" value="SVB46586.1"/>
    <property type="molecule type" value="Genomic_DNA"/>
</dbReference>
<keyword evidence="1" id="KW-1133">Transmembrane helix</keyword>
<keyword evidence="1" id="KW-0812">Transmembrane</keyword>
<organism evidence="2">
    <name type="scientific">marine metagenome</name>
    <dbReference type="NCBI Taxonomy" id="408172"/>
    <lineage>
        <taxon>unclassified sequences</taxon>
        <taxon>metagenomes</taxon>
        <taxon>ecological metagenomes</taxon>
    </lineage>
</organism>
<protein>
    <submittedName>
        <fullName evidence="2">Uncharacterized protein</fullName>
    </submittedName>
</protein>
<evidence type="ECO:0000313" key="2">
    <source>
        <dbReference type="EMBL" id="SVB46586.1"/>
    </source>
</evidence>
<gene>
    <name evidence="2" type="ORF">METZ01_LOCUS199440</name>
</gene>
<proteinExistence type="predicted"/>
<name>A0A382E716_9ZZZZ</name>
<feature type="transmembrane region" description="Helical" evidence="1">
    <location>
        <begin position="38"/>
        <end position="56"/>
    </location>
</feature>
<keyword evidence="1" id="KW-0472">Membrane</keyword>
<accession>A0A382E716</accession>